<dbReference type="PRINTS" id="PR00146">
    <property type="entry name" value="DHPICSNTHASE"/>
</dbReference>
<dbReference type="PROSITE" id="PS00666">
    <property type="entry name" value="DHDPS_2"/>
    <property type="match status" value="1"/>
</dbReference>
<keyword evidence="2 4" id="KW-0456">Lyase</keyword>
<name>A0ABT1EKV7_9FIRM</name>
<dbReference type="SMART" id="SM01130">
    <property type="entry name" value="DHDPS"/>
    <property type="match status" value="1"/>
</dbReference>
<dbReference type="RefSeq" id="WP_262070036.1">
    <property type="nucleotide sequence ID" value="NZ_JAMXOC010000024.1"/>
</dbReference>
<dbReference type="Proteomes" id="UP001523565">
    <property type="component" value="Unassembled WGS sequence"/>
</dbReference>
<accession>A0ABT1EKV7</accession>
<dbReference type="EMBL" id="JAMZFV010000024">
    <property type="protein sequence ID" value="MCP1111156.1"/>
    <property type="molecule type" value="Genomic_DNA"/>
</dbReference>
<organism evidence="5 6">
    <name type="scientific">Ohessyouella blattaphilus</name>
    <dbReference type="NCBI Taxonomy" id="2949333"/>
    <lineage>
        <taxon>Bacteria</taxon>
        <taxon>Bacillati</taxon>
        <taxon>Bacillota</taxon>
        <taxon>Clostridia</taxon>
        <taxon>Lachnospirales</taxon>
        <taxon>Lachnospiraceae</taxon>
        <taxon>Ohessyouella</taxon>
    </lineage>
</organism>
<protein>
    <submittedName>
        <fullName evidence="5">Dihydrodipicolinate synthase family protein</fullName>
    </submittedName>
</protein>
<evidence type="ECO:0000313" key="6">
    <source>
        <dbReference type="Proteomes" id="UP001523565"/>
    </source>
</evidence>
<dbReference type="SUPFAM" id="SSF51569">
    <property type="entry name" value="Aldolase"/>
    <property type="match status" value="1"/>
</dbReference>
<comment type="caution">
    <text evidence="5">The sequence shown here is derived from an EMBL/GenBank/DDBJ whole genome shotgun (WGS) entry which is preliminary data.</text>
</comment>
<evidence type="ECO:0000256" key="4">
    <source>
        <dbReference type="PIRNR" id="PIRNR001365"/>
    </source>
</evidence>
<dbReference type="PANTHER" id="PTHR12128:SF66">
    <property type="entry name" value="4-HYDROXY-2-OXOGLUTARATE ALDOLASE, MITOCHONDRIAL"/>
    <property type="match status" value="1"/>
</dbReference>
<reference evidence="5 6" key="1">
    <citation type="journal article" date="2022" name="Genome Biol. Evol.">
        <title>Host diet, physiology and behaviors set the stage for Lachnospiraceae cladogenesis.</title>
        <authorList>
            <person name="Vera-Ponce De Leon A."/>
            <person name="Schneider M."/>
            <person name="Jahnes B.C."/>
            <person name="Sadowski V."/>
            <person name="Camuy-Velez L.A."/>
            <person name="Duan J."/>
            <person name="Sabree Z.L."/>
        </authorList>
    </citation>
    <scope>NUCLEOTIDE SEQUENCE [LARGE SCALE GENOMIC DNA]</scope>
    <source>
        <strain evidence="5 6">PAL227</strain>
    </source>
</reference>
<gene>
    <name evidence="5" type="ORF">NK118_12950</name>
</gene>
<dbReference type="CDD" id="cd00408">
    <property type="entry name" value="DHDPS-like"/>
    <property type="match status" value="1"/>
</dbReference>
<keyword evidence="6" id="KW-1185">Reference proteome</keyword>
<keyword evidence="3" id="KW-0704">Schiff base</keyword>
<comment type="similarity">
    <text evidence="1 4">Belongs to the DapA family.</text>
</comment>
<evidence type="ECO:0000313" key="5">
    <source>
        <dbReference type="EMBL" id="MCP1111156.1"/>
    </source>
</evidence>
<evidence type="ECO:0000256" key="2">
    <source>
        <dbReference type="ARBA" id="ARBA00023239"/>
    </source>
</evidence>
<dbReference type="Gene3D" id="3.20.20.70">
    <property type="entry name" value="Aldolase class I"/>
    <property type="match status" value="1"/>
</dbReference>
<proteinExistence type="inferred from homology"/>
<dbReference type="PIRSF" id="PIRSF001365">
    <property type="entry name" value="DHDPS"/>
    <property type="match status" value="1"/>
</dbReference>
<dbReference type="InterPro" id="IPR013785">
    <property type="entry name" value="Aldolase_TIM"/>
</dbReference>
<sequence length="301" mass="33598">MRKERLYGVVIPTITPMNEDGSIDEQSLKDYTEYLIKTGVNCLYPNGTNGESLLLSKEEREQVASVMVETNNHRLPIFIQCGSMTTEETISHGKHAVEIGADGIGVMSPAFFPMDDQSLLEYYSAIIESLPSDYPVYLYNIPGCTANDVKPEVLNQLMAKYDNLVGIKYSNSDLIRVENYLECPKRKPDLLIGCDSLFLQCLTSGGVGTVTGPGAIFHKKFNRLYQQFSHGDLEGAIKTQQEIVKIDRQLEGIPGIPALKAMLKMRGVIKNDTCRAPLRKLTSVEYKTVEAVLEAYDREEN</sequence>
<dbReference type="Pfam" id="PF00701">
    <property type="entry name" value="DHDPS"/>
    <property type="match status" value="1"/>
</dbReference>
<dbReference type="InterPro" id="IPR002220">
    <property type="entry name" value="DapA-like"/>
</dbReference>
<dbReference type="PANTHER" id="PTHR12128">
    <property type="entry name" value="DIHYDRODIPICOLINATE SYNTHASE"/>
    <property type="match status" value="1"/>
</dbReference>
<evidence type="ECO:0000256" key="1">
    <source>
        <dbReference type="ARBA" id="ARBA00007592"/>
    </source>
</evidence>
<dbReference type="InterPro" id="IPR020625">
    <property type="entry name" value="Schiff_base-form_aldolases_AS"/>
</dbReference>
<evidence type="ECO:0000256" key="3">
    <source>
        <dbReference type="ARBA" id="ARBA00023270"/>
    </source>
</evidence>